<sequence length="31" mass="3443">MNATLESQLNVGHNLLIKPKNVTKVFQSNFG</sequence>
<keyword evidence="2" id="KW-1185">Reference proteome</keyword>
<proteinExistence type="predicted"/>
<reference evidence="1 2" key="1">
    <citation type="submission" date="2011-07" db="EMBL/GenBank/DDBJ databases">
        <title>The complete genome of chromosome of Emticicia oligotrophica DSM 17448.</title>
        <authorList>
            <consortium name="US DOE Joint Genome Institute (JGI-PGF)"/>
            <person name="Lucas S."/>
            <person name="Han J."/>
            <person name="Lapidus A."/>
            <person name="Bruce D."/>
            <person name="Goodwin L."/>
            <person name="Pitluck S."/>
            <person name="Peters L."/>
            <person name="Kyrpides N."/>
            <person name="Mavromatis K."/>
            <person name="Ivanova N."/>
            <person name="Ovchinnikova G."/>
            <person name="Teshima H."/>
            <person name="Detter J.C."/>
            <person name="Tapia R."/>
            <person name="Han C."/>
            <person name="Land M."/>
            <person name="Hauser L."/>
            <person name="Markowitz V."/>
            <person name="Cheng J.-F."/>
            <person name="Hugenholtz P."/>
            <person name="Woyke T."/>
            <person name="Wu D."/>
            <person name="Tindall B."/>
            <person name="Pomrenke H."/>
            <person name="Brambilla E."/>
            <person name="Klenk H.-P."/>
            <person name="Eisen J.A."/>
        </authorList>
    </citation>
    <scope>NUCLEOTIDE SEQUENCE [LARGE SCALE GENOMIC DNA]</scope>
    <source>
        <strain evidence="1 2">DSM 17448</strain>
    </source>
</reference>
<organism evidence="1 2">
    <name type="scientific">Emticicia oligotrophica (strain DSM 17448 / CIP 109782 / MTCC 6937 / GPTSA100-15)</name>
    <dbReference type="NCBI Taxonomy" id="929562"/>
    <lineage>
        <taxon>Bacteria</taxon>
        <taxon>Pseudomonadati</taxon>
        <taxon>Bacteroidota</taxon>
        <taxon>Cytophagia</taxon>
        <taxon>Cytophagales</taxon>
        <taxon>Leadbetterellaceae</taxon>
        <taxon>Emticicia</taxon>
    </lineage>
</organism>
<name>A0ABM5N3F5_EMTOG</name>
<dbReference type="Proteomes" id="UP000002875">
    <property type="component" value="Chromosome"/>
</dbReference>
<protein>
    <submittedName>
        <fullName evidence="1">Uncharacterized protein</fullName>
    </submittedName>
</protein>
<accession>A0ABM5N3F5</accession>
<dbReference type="EMBL" id="CP002961">
    <property type="protein sequence ID" value="AFK03966.1"/>
    <property type="molecule type" value="Genomic_DNA"/>
</dbReference>
<evidence type="ECO:0000313" key="2">
    <source>
        <dbReference type="Proteomes" id="UP000002875"/>
    </source>
</evidence>
<gene>
    <name evidence="1" type="ordered locus">Emtol_2832</name>
</gene>
<evidence type="ECO:0000313" key="1">
    <source>
        <dbReference type="EMBL" id="AFK03966.1"/>
    </source>
</evidence>